<gene>
    <name evidence="2" type="ORF">METZ01_LOCUS351246</name>
</gene>
<reference evidence="2" key="1">
    <citation type="submission" date="2018-05" db="EMBL/GenBank/DDBJ databases">
        <authorList>
            <person name="Lanie J.A."/>
            <person name="Ng W.-L."/>
            <person name="Kazmierczak K.M."/>
            <person name="Andrzejewski T.M."/>
            <person name="Davidsen T.M."/>
            <person name="Wayne K.J."/>
            <person name="Tettelin H."/>
            <person name="Glass J.I."/>
            <person name="Rusch D."/>
            <person name="Podicherti R."/>
            <person name="Tsui H.-C.T."/>
            <person name="Winkler M.E."/>
        </authorList>
    </citation>
    <scope>NUCLEOTIDE SEQUENCE</scope>
</reference>
<evidence type="ECO:0000313" key="2">
    <source>
        <dbReference type="EMBL" id="SVC98392.1"/>
    </source>
</evidence>
<evidence type="ECO:0000256" key="1">
    <source>
        <dbReference type="SAM" id="MobiDB-lite"/>
    </source>
</evidence>
<feature type="compositionally biased region" description="Polar residues" evidence="1">
    <location>
        <begin position="12"/>
        <end position="22"/>
    </location>
</feature>
<proteinExistence type="predicted"/>
<organism evidence="2">
    <name type="scientific">marine metagenome</name>
    <dbReference type="NCBI Taxonomy" id="408172"/>
    <lineage>
        <taxon>unclassified sequences</taxon>
        <taxon>metagenomes</taxon>
        <taxon>ecological metagenomes</taxon>
    </lineage>
</organism>
<feature type="region of interest" description="Disordered" evidence="1">
    <location>
        <begin position="1"/>
        <end position="22"/>
    </location>
</feature>
<protein>
    <submittedName>
        <fullName evidence="2">Uncharacterized protein</fullName>
    </submittedName>
</protein>
<sequence length="22" mass="2444">MPRVNTFKVKVQTGQQGISEPV</sequence>
<accession>A0A382RMB7</accession>
<dbReference type="EMBL" id="UINC01122529">
    <property type="protein sequence ID" value="SVC98392.1"/>
    <property type="molecule type" value="Genomic_DNA"/>
</dbReference>
<dbReference type="AlphaFoldDB" id="A0A382RMB7"/>
<name>A0A382RMB7_9ZZZZ</name>
<feature type="non-terminal residue" evidence="2">
    <location>
        <position position="22"/>
    </location>
</feature>